<gene>
    <name evidence="2" type="ORF">PF001_g15282</name>
    <name evidence="1" type="ORF">PF009_g16546</name>
</gene>
<evidence type="ECO:0000313" key="1">
    <source>
        <dbReference type="EMBL" id="KAE8933455.1"/>
    </source>
</evidence>
<accession>A0A6A4D3W9</accession>
<evidence type="ECO:0000313" key="3">
    <source>
        <dbReference type="Proteomes" id="UP000429523"/>
    </source>
</evidence>
<proteinExistence type="predicted"/>
<organism evidence="2 4">
    <name type="scientific">Phytophthora fragariae</name>
    <dbReference type="NCBI Taxonomy" id="53985"/>
    <lineage>
        <taxon>Eukaryota</taxon>
        <taxon>Sar</taxon>
        <taxon>Stramenopiles</taxon>
        <taxon>Oomycota</taxon>
        <taxon>Peronosporomycetes</taxon>
        <taxon>Peronosporales</taxon>
        <taxon>Peronosporaceae</taxon>
        <taxon>Phytophthora</taxon>
    </lineage>
</organism>
<evidence type="ECO:0000313" key="2">
    <source>
        <dbReference type="EMBL" id="KAE9299772.1"/>
    </source>
</evidence>
<sequence length="142" mass="15613">MTCGLYYRAGLEARQCHSESPERCKRLGDMTPSAPTCACPGDVGEDDWNTLRILPFVAWTLALPTPQRGDVQGIPVMLHPSMYLDTDITFAVSSVSPSISSVAQKRKRMNGYGVNDYVESSILLTINLCCAQVTCMYREAVT</sequence>
<dbReference type="Proteomes" id="UP000437068">
    <property type="component" value="Unassembled WGS sequence"/>
</dbReference>
<reference evidence="3 4" key="1">
    <citation type="submission" date="2018-08" db="EMBL/GenBank/DDBJ databases">
        <title>Genomic investigation of the strawberry pathogen Phytophthora fragariae indicates pathogenicity is determined by transcriptional variation in three key races.</title>
        <authorList>
            <person name="Adams T.M."/>
            <person name="Armitage A.D."/>
            <person name="Sobczyk M.K."/>
            <person name="Bates H.J."/>
            <person name="Dunwell J.M."/>
            <person name="Nellist C.F."/>
            <person name="Harrison R.J."/>
        </authorList>
    </citation>
    <scope>NUCLEOTIDE SEQUENCE [LARGE SCALE GENOMIC DNA]</scope>
    <source>
        <strain evidence="2 4">A4</strain>
        <strain evidence="1 3">NOV-9</strain>
    </source>
</reference>
<evidence type="ECO:0000313" key="4">
    <source>
        <dbReference type="Proteomes" id="UP000437068"/>
    </source>
</evidence>
<comment type="caution">
    <text evidence="2">The sequence shown here is derived from an EMBL/GenBank/DDBJ whole genome shotgun (WGS) entry which is preliminary data.</text>
</comment>
<name>A0A6A4D3W9_9STRA</name>
<protein>
    <submittedName>
        <fullName evidence="2">Uncharacterized protein</fullName>
    </submittedName>
</protein>
<dbReference type="AlphaFoldDB" id="A0A6A4D3W9"/>
<dbReference type="Proteomes" id="UP000429523">
    <property type="component" value="Unassembled WGS sequence"/>
</dbReference>
<dbReference type="EMBL" id="QXGE01000986">
    <property type="protein sequence ID" value="KAE9299772.1"/>
    <property type="molecule type" value="Genomic_DNA"/>
</dbReference>
<dbReference type="EMBL" id="QXGF01001010">
    <property type="protein sequence ID" value="KAE8933455.1"/>
    <property type="molecule type" value="Genomic_DNA"/>
</dbReference>